<dbReference type="Proteomes" id="UP000244005">
    <property type="component" value="Unassembled WGS sequence"/>
</dbReference>
<dbReference type="OrthoDB" id="10432964at2759"/>
<name>A0A2R6WZ09_MARPO</name>
<sequence length="95" mass="10654">MSGGSEDSHIYSDREGFTIIGNRLKFALTDSKDQSTETVKLEEVNIYGGQTVKASVYEKSGTVQILKSYTIIEYDEKGIPKSRNSFDSKGRPIRR</sequence>
<dbReference type="Gramene" id="Mp6g14120.1">
    <property type="protein sequence ID" value="Mp6g14120.1.cds1"/>
    <property type="gene ID" value="Mp6g14120"/>
</dbReference>
<proteinExistence type="predicted"/>
<accession>A0A2R6WZ09</accession>
<protein>
    <submittedName>
        <fullName evidence="1">Uncharacterized protein</fullName>
    </submittedName>
</protein>
<dbReference type="AlphaFoldDB" id="A0A2R6WZ09"/>
<evidence type="ECO:0000313" key="2">
    <source>
        <dbReference type="Proteomes" id="UP000244005"/>
    </source>
</evidence>
<keyword evidence="2" id="KW-1185">Reference proteome</keyword>
<evidence type="ECO:0000313" key="1">
    <source>
        <dbReference type="EMBL" id="PTQ39086.1"/>
    </source>
</evidence>
<reference evidence="2" key="1">
    <citation type="journal article" date="2017" name="Cell">
        <title>Insights into land plant evolution garnered from the Marchantia polymorpha genome.</title>
        <authorList>
            <person name="Bowman J.L."/>
            <person name="Kohchi T."/>
            <person name="Yamato K.T."/>
            <person name="Jenkins J."/>
            <person name="Shu S."/>
            <person name="Ishizaki K."/>
            <person name="Yamaoka S."/>
            <person name="Nishihama R."/>
            <person name="Nakamura Y."/>
            <person name="Berger F."/>
            <person name="Adam C."/>
            <person name="Aki S.S."/>
            <person name="Althoff F."/>
            <person name="Araki T."/>
            <person name="Arteaga-Vazquez M.A."/>
            <person name="Balasubrmanian S."/>
            <person name="Barry K."/>
            <person name="Bauer D."/>
            <person name="Boehm C.R."/>
            <person name="Briginshaw L."/>
            <person name="Caballero-Perez J."/>
            <person name="Catarino B."/>
            <person name="Chen F."/>
            <person name="Chiyoda S."/>
            <person name="Chovatia M."/>
            <person name="Davies K.M."/>
            <person name="Delmans M."/>
            <person name="Demura T."/>
            <person name="Dierschke T."/>
            <person name="Dolan L."/>
            <person name="Dorantes-Acosta A.E."/>
            <person name="Eklund D.M."/>
            <person name="Florent S.N."/>
            <person name="Flores-Sandoval E."/>
            <person name="Fujiyama A."/>
            <person name="Fukuzawa H."/>
            <person name="Galik B."/>
            <person name="Grimanelli D."/>
            <person name="Grimwood J."/>
            <person name="Grossniklaus U."/>
            <person name="Hamada T."/>
            <person name="Haseloff J."/>
            <person name="Hetherington A.J."/>
            <person name="Higo A."/>
            <person name="Hirakawa Y."/>
            <person name="Hundley H.N."/>
            <person name="Ikeda Y."/>
            <person name="Inoue K."/>
            <person name="Inoue S.I."/>
            <person name="Ishida S."/>
            <person name="Jia Q."/>
            <person name="Kakita M."/>
            <person name="Kanazawa T."/>
            <person name="Kawai Y."/>
            <person name="Kawashima T."/>
            <person name="Kennedy M."/>
            <person name="Kinose K."/>
            <person name="Kinoshita T."/>
            <person name="Kohara Y."/>
            <person name="Koide E."/>
            <person name="Komatsu K."/>
            <person name="Kopischke S."/>
            <person name="Kubo M."/>
            <person name="Kyozuka J."/>
            <person name="Lagercrantz U."/>
            <person name="Lin S.S."/>
            <person name="Lindquist E."/>
            <person name="Lipzen A.M."/>
            <person name="Lu C.W."/>
            <person name="De Luna E."/>
            <person name="Martienssen R.A."/>
            <person name="Minamino N."/>
            <person name="Mizutani M."/>
            <person name="Mizutani M."/>
            <person name="Mochizuki N."/>
            <person name="Monte I."/>
            <person name="Mosher R."/>
            <person name="Nagasaki H."/>
            <person name="Nakagami H."/>
            <person name="Naramoto S."/>
            <person name="Nishitani K."/>
            <person name="Ohtani M."/>
            <person name="Okamoto T."/>
            <person name="Okumura M."/>
            <person name="Phillips J."/>
            <person name="Pollak B."/>
            <person name="Reinders A."/>
            <person name="Rovekamp M."/>
            <person name="Sano R."/>
            <person name="Sawa S."/>
            <person name="Schmid M.W."/>
            <person name="Shirakawa M."/>
            <person name="Solano R."/>
            <person name="Spunde A."/>
            <person name="Suetsugu N."/>
            <person name="Sugano S."/>
            <person name="Sugiyama A."/>
            <person name="Sun R."/>
            <person name="Suzuki Y."/>
            <person name="Takenaka M."/>
            <person name="Takezawa D."/>
            <person name="Tomogane H."/>
            <person name="Tsuzuki M."/>
            <person name="Ueda T."/>
            <person name="Umeda M."/>
            <person name="Ward J.M."/>
            <person name="Watanabe Y."/>
            <person name="Yazaki K."/>
            <person name="Yokoyama R."/>
            <person name="Yoshitake Y."/>
            <person name="Yotsui I."/>
            <person name="Zachgo S."/>
            <person name="Schmutz J."/>
        </authorList>
    </citation>
    <scope>NUCLEOTIDE SEQUENCE [LARGE SCALE GENOMIC DNA]</scope>
    <source>
        <strain evidence="2">Tak-1</strain>
    </source>
</reference>
<organism evidence="1 2">
    <name type="scientific">Marchantia polymorpha</name>
    <name type="common">Common liverwort</name>
    <name type="synonym">Marchantia aquatica</name>
    <dbReference type="NCBI Taxonomy" id="3197"/>
    <lineage>
        <taxon>Eukaryota</taxon>
        <taxon>Viridiplantae</taxon>
        <taxon>Streptophyta</taxon>
        <taxon>Embryophyta</taxon>
        <taxon>Marchantiophyta</taxon>
        <taxon>Marchantiopsida</taxon>
        <taxon>Marchantiidae</taxon>
        <taxon>Marchantiales</taxon>
        <taxon>Marchantiaceae</taxon>
        <taxon>Marchantia</taxon>
    </lineage>
</organism>
<dbReference type="EMBL" id="KZ772719">
    <property type="protein sequence ID" value="PTQ39086.1"/>
    <property type="molecule type" value="Genomic_DNA"/>
</dbReference>
<gene>
    <name evidence="1" type="ORF">MARPO_0047s0066</name>
</gene>